<sequence length="128" mass="14039">MSYHFSKKLDLSFEEAIDKTTAALKEEGFGVLTEIDIKATLKKKLDVDFKKYQILGACNPPLAHQALKAEPHIGLMLPCNVIVQEHENGEVEVSAVDPVASMQAIENDELGDVAGEVSYLLKKVIDSL</sequence>
<dbReference type="RefSeq" id="WP_265788612.1">
    <property type="nucleotide sequence ID" value="NZ_BAABRS010000001.1"/>
</dbReference>
<dbReference type="PANTHER" id="PTHR38342">
    <property type="entry name" value="SLR5037 PROTEIN"/>
    <property type="match status" value="1"/>
</dbReference>
<dbReference type="SUPFAM" id="SSF103247">
    <property type="entry name" value="TT1751-like"/>
    <property type="match status" value="1"/>
</dbReference>
<dbReference type="Pfam" id="PF03625">
    <property type="entry name" value="DUF302"/>
    <property type="match status" value="1"/>
</dbReference>
<name>A0ABT3PXK0_9BACT</name>
<dbReference type="PANTHER" id="PTHR38342:SF1">
    <property type="entry name" value="SLR5037 PROTEIN"/>
    <property type="match status" value="1"/>
</dbReference>
<dbReference type="Gene3D" id="3.30.310.70">
    <property type="entry name" value="TT1751-like domain"/>
    <property type="match status" value="1"/>
</dbReference>
<evidence type="ECO:0000313" key="3">
    <source>
        <dbReference type="Proteomes" id="UP001207337"/>
    </source>
</evidence>
<protein>
    <submittedName>
        <fullName evidence="2">DUF302 domain-containing protein</fullName>
    </submittedName>
</protein>
<evidence type="ECO:0000313" key="2">
    <source>
        <dbReference type="EMBL" id="MCW9712558.1"/>
    </source>
</evidence>
<dbReference type="Proteomes" id="UP001207337">
    <property type="component" value="Unassembled WGS sequence"/>
</dbReference>
<proteinExistence type="predicted"/>
<dbReference type="PIRSF" id="PIRSF021774">
    <property type="entry name" value="UCP021774"/>
    <property type="match status" value="1"/>
</dbReference>
<accession>A0ABT3PXK0</accession>
<evidence type="ECO:0000259" key="1">
    <source>
        <dbReference type="Pfam" id="PF03625"/>
    </source>
</evidence>
<dbReference type="InterPro" id="IPR016796">
    <property type="entry name" value="UCP021774"/>
</dbReference>
<dbReference type="CDD" id="cd14797">
    <property type="entry name" value="DUF302"/>
    <property type="match status" value="1"/>
</dbReference>
<comment type="caution">
    <text evidence="2">The sequence shown here is derived from an EMBL/GenBank/DDBJ whole genome shotgun (WGS) entry which is preliminary data.</text>
</comment>
<reference evidence="2 3" key="1">
    <citation type="submission" date="2021-11" db="EMBL/GenBank/DDBJ databases">
        <title>Aliifidinibius sp. nov., a new bacterium isolated from saline soil.</title>
        <authorList>
            <person name="Galisteo C."/>
            <person name="De La Haba R."/>
            <person name="Sanchez-Porro C."/>
            <person name="Ventosa A."/>
        </authorList>
    </citation>
    <scope>NUCLEOTIDE SEQUENCE [LARGE SCALE GENOMIC DNA]</scope>
    <source>
        <strain evidence="2 3">KACC 190600</strain>
    </source>
</reference>
<dbReference type="InterPro" id="IPR035923">
    <property type="entry name" value="TT1751-like_sf"/>
</dbReference>
<dbReference type="InterPro" id="IPR005180">
    <property type="entry name" value="DUF302"/>
</dbReference>
<keyword evidence="3" id="KW-1185">Reference proteome</keyword>
<feature type="domain" description="DUF302" evidence="1">
    <location>
        <begin position="35"/>
        <end position="98"/>
    </location>
</feature>
<gene>
    <name evidence="2" type="ORF">LQ318_06555</name>
</gene>
<dbReference type="EMBL" id="JAJNDC010000001">
    <property type="protein sequence ID" value="MCW9712558.1"/>
    <property type="molecule type" value="Genomic_DNA"/>
</dbReference>
<organism evidence="2 3">
    <name type="scientific">Fodinibius salicampi</name>
    <dbReference type="NCBI Taxonomy" id="1920655"/>
    <lineage>
        <taxon>Bacteria</taxon>
        <taxon>Pseudomonadati</taxon>
        <taxon>Balneolota</taxon>
        <taxon>Balneolia</taxon>
        <taxon>Balneolales</taxon>
        <taxon>Balneolaceae</taxon>
        <taxon>Fodinibius</taxon>
    </lineage>
</organism>